<feature type="signal peptide" evidence="1">
    <location>
        <begin position="1"/>
        <end position="24"/>
    </location>
</feature>
<evidence type="ECO:0000313" key="2">
    <source>
        <dbReference type="EMBL" id="MBB5516428.1"/>
    </source>
</evidence>
<dbReference type="Proteomes" id="UP000553766">
    <property type="component" value="Unassembled WGS sequence"/>
</dbReference>
<evidence type="ECO:0000313" key="3">
    <source>
        <dbReference type="Proteomes" id="UP000553766"/>
    </source>
</evidence>
<evidence type="ECO:0008006" key="4">
    <source>
        <dbReference type="Google" id="ProtNLM"/>
    </source>
</evidence>
<dbReference type="PANTHER" id="PTHR37953">
    <property type="entry name" value="UPF0127 PROTEIN MJ1496"/>
    <property type="match status" value="1"/>
</dbReference>
<dbReference type="RefSeq" id="WP_184012031.1">
    <property type="nucleotide sequence ID" value="NZ_JACIJS010000007.1"/>
</dbReference>
<comment type="caution">
    <text evidence="2">The sequence shown here is derived from an EMBL/GenBank/DDBJ whole genome shotgun (WGS) entry which is preliminary data.</text>
</comment>
<dbReference type="InterPro" id="IPR003795">
    <property type="entry name" value="DUF192"/>
</dbReference>
<keyword evidence="3" id="KW-1185">Reference proteome</keyword>
<keyword evidence="1" id="KW-0732">Signal</keyword>
<accession>A0A840WMY3</accession>
<dbReference type="InterPro" id="IPR038695">
    <property type="entry name" value="Saro_0823-like_sf"/>
</dbReference>
<proteinExistence type="predicted"/>
<organism evidence="2 3">
    <name type="scientific">Rubricella aquisinus</name>
    <dbReference type="NCBI Taxonomy" id="2028108"/>
    <lineage>
        <taxon>Bacteria</taxon>
        <taxon>Pseudomonadati</taxon>
        <taxon>Pseudomonadota</taxon>
        <taxon>Alphaproteobacteria</taxon>
        <taxon>Rhodobacterales</taxon>
        <taxon>Paracoccaceae</taxon>
        <taxon>Rubricella</taxon>
    </lineage>
</organism>
<dbReference type="AlphaFoldDB" id="A0A840WMY3"/>
<gene>
    <name evidence="2" type="ORF">FHS89_002459</name>
</gene>
<evidence type="ECO:0000256" key="1">
    <source>
        <dbReference type="SAM" id="SignalP"/>
    </source>
</evidence>
<sequence>MGRTISTIKGAGLAALLSVLAAPAAATCQMERVDVRSGATVVAFDIEIADEPDERSQGLMFRTEMGAFEGMLFIYERPQPVSFWMRNTLIPLDMLFVDQHGVVQRIHENAIPLDETSIPGGDDILAVLEINGGMSTMLGLEEGAVMRHPAFAANDPAWPCD</sequence>
<name>A0A840WMY3_9RHOB</name>
<reference evidence="2 3" key="1">
    <citation type="submission" date="2020-08" db="EMBL/GenBank/DDBJ databases">
        <title>Genomic Encyclopedia of Type Strains, Phase IV (KMG-IV): sequencing the most valuable type-strain genomes for metagenomic binning, comparative biology and taxonomic classification.</title>
        <authorList>
            <person name="Goeker M."/>
        </authorList>
    </citation>
    <scope>NUCLEOTIDE SEQUENCE [LARGE SCALE GENOMIC DNA]</scope>
    <source>
        <strain evidence="2 3">DSM 103377</strain>
    </source>
</reference>
<dbReference type="Gene3D" id="2.60.120.1140">
    <property type="entry name" value="Protein of unknown function DUF192"/>
    <property type="match status" value="1"/>
</dbReference>
<dbReference type="Pfam" id="PF02643">
    <property type="entry name" value="DUF192"/>
    <property type="match status" value="1"/>
</dbReference>
<dbReference type="EMBL" id="JACIJS010000007">
    <property type="protein sequence ID" value="MBB5516428.1"/>
    <property type="molecule type" value="Genomic_DNA"/>
</dbReference>
<dbReference type="PANTHER" id="PTHR37953:SF1">
    <property type="entry name" value="UPF0127 PROTEIN MJ1496"/>
    <property type="match status" value="1"/>
</dbReference>
<feature type="chain" id="PRO_5032798508" description="DUF192 domain-containing protein" evidence="1">
    <location>
        <begin position="25"/>
        <end position="161"/>
    </location>
</feature>
<protein>
    <recommendedName>
        <fullName evidence="4">DUF192 domain-containing protein</fullName>
    </recommendedName>
</protein>